<protein>
    <recommendedName>
        <fullName evidence="5">DNA-binding transcriptional regulator of glucitol operon</fullName>
    </recommendedName>
</protein>
<feature type="transmembrane region" description="Helical" evidence="2">
    <location>
        <begin position="26"/>
        <end position="47"/>
    </location>
</feature>
<keyword evidence="2" id="KW-0472">Membrane</keyword>
<keyword evidence="4" id="KW-1185">Reference proteome</keyword>
<proteinExistence type="predicted"/>
<name>A0ABN3GCI9_9PSEU</name>
<evidence type="ECO:0008006" key="5">
    <source>
        <dbReference type="Google" id="ProtNLM"/>
    </source>
</evidence>
<feature type="compositionally biased region" description="Acidic residues" evidence="1">
    <location>
        <begin position="98"/>
        <end position="110"/>
    </location>
</feature>
<evidence type="ECO:0000313" key="3">
    <source>
        <dbReference type="EMBL" id="GAA2348521.1"/>
    </source>
</evidence>
<keyword evidence="2" id="KW-1133">Transmembrane helix</keyword>
<feature type="region of interest" description="Disordered" evidence="1">
    <location>
        <begin position="89"/>
        <end position="137"/>
    </location>
</feature>
<dbReference type="EMBL" id="BAAARA010000008">
    <property type="protein sequence ID" value="GAA2348521.1"/>
    <property type="molecule type" value="Genomic_DNA"/>
</dbReference>
<dbReference type="Proteomes" id="UP001501218">
    <property type="component" value="Unassembled WGS sequence"/>
</dbReference>
<organism evidence="3 4">
    <name type="scientific">Saccharopolyspora halophila</name>
    <dbReference type="NCBI Taxonomy" id="405551"/>
    <lineage>
        <taxon>Bacteria</taxon>
        <taxon>Bacillati</taxon>
        <taxon>Actinomycetota</taxon>
        <taxon>Actinomycetes</taxon>
        <taxon>Pseudonocardiales</taxon>
        <taxon>Pseudonocardiaceae</taxon>
        <taxon>Saccharopolyspora</taxon>
    </lineage>
</organism>
<keyword evidence="2" id="KW-0812">Transmembrane</keyword>
<evidence type="ECO:0000313" key="4">
    <source>
        <dbReference type="Proteomes" id="UP001501218"/>
    </source>
</evidence>
<feature type="transmembrane region" description="Helical" evidence="2">
    <location>
        <begin position="59"/>
        <end position="78"/>
    </location>
</feature>
<gene>
    <name evidence="3" type="ORF">GCM10009854_27320</name>
</gene>
<comment type="caution">
    <text evidence="3">The sequence shown here is derived from an EMBL/GenBank/DDBJ whole genome shotgun (WGS) entry which is preliminary data.</text>
</comment>
<evidence type="ECO:0000256" key="2">
    <source>
        <dbReference type="SAM" id="Phobius"/>
    </source>
</evidence>
<accession>A0ABN3GCI9</accession>
<reference evidence="3 4" key="1">
    <citation type="journal article" date="2019" name="Int. J. Syst. Evol. Microbiol.">
        <title>The Global Catalogue of Microorganisms (GCM) 10K type strain sequencing project: providing services to taxonomists for standard genome sequencing and annotation.</title>
        <authorList>
            <consortium name="The Broad Institute Genomics Platform"/>
            <consortium name="The Broad Institute Genome Sequencing Center for Infectious Disease"/>
            <person name="Wu L."/>
            <person name="Ma J."/>
        </authorList>
    </citation>
    <scope>NUCLEOTIDE SEQUENCE [LARGE SCALE GENOMIC DNA]</scope>
    <source>
        <strain evidence="3 4">JCM 16221</strain>
    </source>
</reference>
<evidence type="ECO:0000256" key="1">
    <source>
        <dbReference type="SAM" id="MobiDB-lite"/>
    </source>
</evidence>
<sequence length="153" mass="17371">MPTGRCSAKAPRIDDVLRGLLTPRWLLLHLLFIVATIATGFFAVWQWDRAHEAGGSFQNLGYALQWPLFGAFTIFLWIRIARMDLEGRAEEGTAATEASEEDQPGEAPEEEIARTRRRRPLVPPPAPRVDPDEDPELAEYNRYLAELNKAEER</sequence>